<gene>
    <name evidence="6" type="ORF">BVC71_11230</name>
</gene>
<dbReference type="InterPro" id="IPR005119">
    <property type="entry name" value="LysR_subst-bd"/>
</dbReference>
<dbReference type="PANTHER" id="PTHR30419">
    <property type="entry name" value="HTH-TYPE TRANSCRIPTIONAL REGULATOR YBHD"/>
    <property type="match status" value="1"/>
</dbReference>
<reference evidence="6 7" key="1">
    <citation type="submission" date="2016-12" db="EMBL/GenBank/DDBJ databases">
        <title>The draft genome sequence of HSLHS2.</title>
        <authorList>
            <person name="Hu D."/>
            <person name="Wang L."/>
            <person name="Shao Z."/>
        </authorList>
    </citation>
    <scope>NUCLEOTIDE SEQUENCE [LARGE SCALE GENOMIC DNA]</scope>
    <source>
        <strain evidence="6">MCCC 1A06712</strain>
    </source>
</reference>
<name>A0A251WY87_9RHOB</name>
<evidence type="ECO:0000256" key="3">
    <source>
        <dbReference type="ARBA" id="ARBA00023125"/>
    </source>
</evidence>
<dbReference type="FunFam" id="1.10.10.10:FF:000001">
    <property type="entry name" value="LysR family transcriptional regulator"/>
    <property type="match status" value="1"/>
</dbReference>
<dbReference type="Pfam" id="PF00126">
    <property type="entry name" value="HTH_1"/>
    <property type="match status" value="1"/>
</dbReference>
<protein>
    <submittedName>
        <fullName evidence="6">LysR family transcriptional regulator</fullName>
    </submittedName>
</protein>
<organism evidence="6 7">
    <name type="scientific">Marivivens niveibacter</name>
    <dbReference type="NCBI Taxonomy" id="1930667"/>
    <lineage>
        <taxon>Bacteria</taxon>
        <taxon>Pseudomonadati</taxon>
        <taxon>Pseudomonadota</taxon>
        <taxon>Alphaproteobacteria</taxon>
        <taxon>Rhodobacterales</taxon>
        <taxon>Paracoccaceae</taxon>
        <taxon>Marivivens group</taxon>
        <taxon>Marivivens</taxon>
    </lineage>
</organism>
<proteinExistence type="inferred from homology"/>
<dbReference type="Gene3D" id="1.10.10.10">
    <property type="entry name" value="Winged helix-like DNA-binding domain superfamily/Winged helix DNA-binding domain"/>
    <property type="match status" value="1"/>
</dbReference>
<dbReference type="CDD" id="cd05466">
    <property type="entry name" value="PBP2_LTTR_substrate"/>
    <property type="match status" value="1"/>
</dbReference>
<dbReference type="SUPFAM" id="SSF46785">
    <property type="entry name" value="Winged helix' DNA-binding domain"/>
    <property type="match status" value="1"/>
</dbReference>
<evidence type="ECO:0000259" key="5">
    <source>
        <dbReference type="PROSITE" id="PS50931"/>
    </source>
</evidence>
<dbReference type="Pfam" id="PF03466">
    <property type="entry name" value="LysR_substrate"/>
    <property type="match status" value="1"/>
</dbReference>
<dbReference type="InterPro" id="IPR036390">
    <property type="entry name" value="WH_DNA-bd_sf"/>
</dbReference>
<dbReference type="GO" id="GO:0005829">
    <property type="term" value="C:cytosol"/>
    <property type="evidence" value="ECO:0007669"/>
    <property type="project" value="TreeGrafter"/>
</dbReference>
<sequence>MIDKLEMFIALSRIRHFGRAAEELGITQPSLSAGIKQLESQLGVQLVNRGSRFGGLTTEGERALEWALRIVGDTRTFKQEMRSSKKGLSGEIKLAVIPTALPMVADLTEKFYAKHPNVRFSILSQSSAGMQAMMDNLQIDAGITYLDHAPLGRVKTVPLFDEDYAVICHKDAPLAQNATIQWAELAQENLCLLTPNMQNRQIIDQMLIAAGVTPTPTVQSNSTVVLASHVETGRWVTVLPTHMAEFLTTGRPIVQIALKGSQTQRVGLIVPDRDPLPPLTNALLGLAHSF</sequence>
<evidence type="ECO:0000256" key="4">
    <source>
        <dbReference type="ARBA" id="ARBA00023163"/>
    </source>
</evidence>
<comment type="similarity">
    <text evidence="1">Belongs to the LysR transcriptional regulatory family.</text>
</comment>
<evidence type="ECO:0000313" key="7">
    <source>
        <dbReference type="Proteomes" id="UP000194664"/>
    </source>
</evidence>
<dbReference type="InterPro" id="IPR000847">
    <property type="entry name" value="LysR_HTH_N"/>
</dbReference>
<accession>A0A251WY87</accession>
<comment type="caution">
    <text evidence="6">The sequence shown here is derived from an EMBL/GenBank/DDBJ whole genome shotgun (WGS) entry which is preliminary data.</text>
</comment>
<dbReference type="SUPFAM" id="SSF53850">
    <property type="entry name" value="Periplasmic binding protein-like II"/>
    <property type="match status" value="1"/>
</dbReference>
<keyword evidence="4" id="KW-0804">Transcription</keyword>
<evidence type="ECO:0000256" key="1">
    <source>
        <dbReference type="ARBA" id="ARBA00009437"/>
    </source>
</evidence>
<dbReference type="RefSeq" id="WP_086451734.1">
    <property type="nucleotide sequence ID" value="NZ_MSPP01000003.1"/>
</dbReference>
<dbReference type="InterPro" id="IPR036388">
    <property type="entry name" value="WH-like_DNA-bd_sf"/>
</dbReference>
<keyword evidence="2" id="KW-0805">Transcription regulation</keyword>
<dbReference type="PANTHER" id="PTHR30419:SF31">
    <property type="entry name" value="BLR3139 PROTEIN"/>
    <property type="match status" value="1"/>
</dbReference>
<dbReference type="Proteomes" id="UP000194664">
    <property type="component" value="Unassembled WGS sequence"/>
</dbReference>
<dbReference type="InterPro" id="IPR050950">
    <property type="entry name" value="HTH-type_LysR_regulators"/>
</dbReference>
<dbReference type="GO" id="GO:0003677">
    <property type="term" value="F:DNA binding"/>
    <property type="evidence" value="ECO:0007669"/>
    <property type="project" value="UniProtKB-KW"/>
</dbReference>
<dbReference type="AlphaFoldDB" id="A0A251WY87"/>
<dbReference type="PROSITE" id="PS50931">
    <property type="entry name" value="HTH_LYSR"/>
    <property type="match status" value="1"/>
</dbReference>
<dbReference type="GO" id="GO:0003700">
    <property type="term" value="F:DNA-binding transcription factor activity"/>
    <property type="evidence" value="ECO:0007669"/>
    <property type="project" value="InterPro"/>
</dbReference>
<evidence type="ECO:0000313" key="6">
    <source>
        <dbReference type="EMBL" id="OUD09261.1"/>
    </source>
</evidence>
<evidence type="ECO:0000256" key="2">
    <source>
        <dbReference type="ARBA" id="ARBA00023015"/>
    </source>
</evidence>
<keyword evidence="3" id="KW-0238">DNA-binding</keyword>
<dbReference type="EMBL" id="MSPP01000003">
    <property type="protein sequence ID" value="OUD09261.1"/>
    <property type="molecule type" value="Genomic_DNA"/>
</dbReference>
<dbReference type="Gene3D" id="3.40.190.290">
    <property type="match status" value="1"/>
</dbReference>
<dbReference type="PRINTS" id="PR00039">
    <property type="entry name" value="HTHLYSR"/>
</dbReference>
<feature type="domain" description="HTH lysR-type" evidence="5">
    <location>
        <begin position="1"/>
        <end position="57"/>
    </location>
</feature>
<keyword evidence="7" id="KW-1185">Reference proteome</keyword>
<dbReference type="OrthoDB" id="9775392at2"/>